<organism evidence="2 3">
    <name type="scientific">Tritrichomonas musculus</name>
    <dbReference type="NCBI Taxonomy" id="1915356"/>
    <lineage>
        <taxon>Eukaryota</taxon>
        <taxon>Metamonada</taxon>
        <taxon>Parabasalia</taxon>
        <taxon>Tritrichomonadida</taxon>
        <taxon>Tritrichomonadidae</taxon>
        <taxon>Tritrichomonas</taxon>
    </lineage>
</organism>
<dbReference type="Pfam" id="PF10416">
    <property type="entry name" value="IBD"/>
    <property type="match status" value="1"/>
</dbReference>
<sequence length="288" mass="32589">MKDQQTSLSTQPPLHLELLSPADIKDYLVMRGNFSVEVNKSKKGERRESFINTLKIIRSYIERNDFNDWKRAMVCGIIFLNPDNNHSCQANFLSSAVAINIQQLRLLLGKCKSSINGSLQQLGYQSLSSSPIGSKLHEEVLRKVPYFQQDLSELKKWTFRENESLSRIHSLPLPQISLSTLINNKSNQSKTDFSANSNQKVSNPSSPSNLFLYPLPIINKYQKEALPTPLINIPSPSTPPEPSSGFYQQTSDEMTISINSIQSNIESNIPCPAKFRYKYLDAICRLPH</sequence>
<evidence type="ECO:0000259" key="1">
    <source>
        <dbReference type="Pfam" id="PF10416"/>
    </source>
</evidence>
<feature type="domain" description="Initiator binding" evidence="1">
    <location>
        <begin position="23"/>
        <end position="163"/>
    </location>
</feature>
<keyword evidence="3" id="KW-1185">Reference proteome</keyword>
<gene>
    <name evidence="2" type="ORF">M9Y10_005211</name>
</gene>
<comment type="caution">
    <text evidence="2">The sequence shown here is derived from an EMBL/GenBank/DDBJ whole genome shotgun (WGS) entry which is preliminary data.</text>
</comment>
<protein>
    <recommendedName>
        <fullName evidence="1">Initiator binding domain-containing protein</fullName>
    </recommendedName>
</protein>
<accession>A0ABR2JLX1</accession>
<reference evidence="2 3" key="1">
    <citation type="submission" date="2024-04" db="EMBL/GenBank/DDBJ databases">
        <title>Tritrichomonas musculus Genome.</title>
        <authorList>
            <person name="Alves-Ferreira E."/>
            <person name="Grigg M."/>
            <person name="Lorenzi H."/>
            <person name="Galac M."/>
        </authorList>
    </citation>
    <scope>NUCLEOTIDE SEQUENCE [LARGE SCALE GENOMIC DNA]</scope>
    <source>
        <strain evidence="2 3">EAF2021</strain>
    </source>
</reference>
<evidence type="ECO:0000313" key="3">
    <source>
        <dbReference type="Proteomes" id="UP001470230"/>
    </source>
</evidence>
<evidence type="ECO:0000313" key="2">
    <source>
        <dbReference type="EMBL" id="KAK8878438.1"/>
    </source>
</evidence>
<dbReference type="Proteomes" id="UP001470230">
    <property type="component" value="Unassembled WGS sequence"/>
</dbReference>
<proteinExistence type="predicted"/>
<dbReference type="EMBL" id="JAPFFF010000011">
    <property type="protein sequence ID" value="KAK8878438.1"/>
    <property type="molecule type" value="Genomic_DNA"/>
</dbReference>
<name>A0ABR2JLX1_9EUKA</name>
<dbReference type="InterPro" id="IPR018845">
    <property type="entry name" value="Initiator-bd"/>
</dbReference>